<protein>
    <recommendedName>
        <fullName evidence="4">Glycosyltransferase RgtA/B/C/D-like domain-containing protein</fullName>
    </recommendedName>
</protein>
<feature type="transmembrane region" description="Helical" evidence="1">
    <location>
        <begin position="95"/>
        <end position="112"/>
    </location>
</feature>
<dbReference type="OrthoDB" id="870852at2"/>
<organism evidence="2 3">
    <name type="scientific">Flavilitoribacter nigricans (strain ATCC 23147 / DSM 23189 / NBRC 102662 / NCIMB 1420 / SS-2)</name>
    <name type="common">Lewinella nigricans</name>
    <dbReference type="NCBI Taxonomy" id="1122177"/>
    <lineage>
        <taxon>Bacteria</taxon>
        <taxon>Pseudomonadati</taxon>
        <taxon>Bacteroidota</taxon>
        <taxon>Saprospiria</taxon>
        <taxon>Saprospirales</taxon>
        <taxon>Lewinellaceae</taxon>
        <taxon>Flavilitoribacter</taxon>
    </lineage>
</organism>
<sequence length="463" mass="52909">MNWRTLVSRLASGLKTSLAGESGKLRLAQLFIVVSALVELGMLSFLKGTFDAYTSSFLMLLSGLAVGFAFLYLFYGKKYALPSLSPGGRPGWQKILLSATFLIGFVIAAILIQKEFDQFVIEDFYTVTDGSDVIPQIGILVDRFLSGEFPYRWIYADDWGFNHHLFPTYLPLTWMPFIIPDLLGLDYRWFAFFVLAASFAACSYYFVRRSTDLLSALFLTALPFIFLIALIVWDHEGMFSYAVETQVVGFYLFLSLALMSRSNWLRAVSMLLCLLSRYALVLWIPLFLVVVLIREPRKNAFLIAGLLGLGVAIIYGLPFLSQDWTIFQQGYDYHTTAAFASWELQPWQQPDERPFALYKGLGFGWWFYEHLSGTLVEKVNAYRQFHAAVSLGIVLLSGVFFWLKKEEMDYRIFLLGSFKIYLVIFYNFIQIPFGYIYMVPIILSLPIIGISLLSRPATQLERS</sequence>
<feature type="transmembrane region" description="Helical" evidence="1">
    <location>
        <begin position="213"/>
        <end position="232"/>
    </location>
</feature>
<evidence type="ECO:0000313" key="3">
    <source>
        <dbReference type="Proteomes" id="UP000223913"/>
    </source>
</evidence>
<feature type="transmembrane region" description="Helical" evidence="1">
    <location>
        <begin position="300"/>
        <end position="320"/>
    </location>
</feature>
<feature type="transmembrane region" description="Helical" evidence="1">
    <location>
        <begin position="57"/>
        <end position="75"/>
    </location>
</feature>
<accession>A0A2D0N5C7</accession>
<keyword evidence="1" id="KW-0472">Membrane</keyword>
<evidence type="ECO:0008006" key="4">
    <source>
        <dbReference type="Google" id="ProtNLM"/>
    </source>
</evidence>
<proteinExistence type="predicted"/>
<name>A0A2D0N5C7_FLAN2</name>
<dbReference type="RefSeq" id="WP_099152775.1">
    <property type="nucleotide sequence ID" value="NZ_PDUD01000029.1"/>
</dbReference>
<dbReference type="Proteomes" id="UP000223913">
    <property type="component" value="Unassembled WGS sequence"/>
</dbReference>
<keyword evidence="3" id="KW-1185">Reference proteome</keyword>
<feature type="transmembrane region" description="Helical" evidence="1">
    <location>
        <begin position="189"/>
        <end position="207"/>
    </location>
</feature>
<feature type="transmembrane region" description="Helical" evidence="1">
    <location>
        <begin position="385"/>
        <end position="403"/>
    </location>
</feature>
<feature type="transmembrane region" description="Helical" evidence="1">
    <location>
        <begin position="264"/>
        <end position="293"/>
    </location>
</feature>
<comment type="caution">
    <text evidence="2">The sequence shown here is derived from an EMBL/GenBank/DDBJ whole genome shotgun (WGS) entry which is preliminary data.</text>
</comment>
<keyword evidence="1" id="KW-0812">Transmembrane</keyword>
<dbReference type="EMBL" id="PDUD01000029">
    <property type="protein sequence ID" value="PHN03742.1"/>
    <property type="molecule type" value="Genomic_DNA"/>
</dbReference>
<evidence type="ECO:0000256" key="1">
    <source>
        <dbReference type="SAM" id="Phobius"/>
    </source>
</evidence>
<gene>
    <name evidence="2" type="ORF">CRP01_24640</name>
</gene>
<feature type="transmembrane region" description="Helical" evidence="1">
    <location>
        <begin position="410"/>
        <end position="429"/>
    </location>
</feature>
<dbReference type="AlphaFoldDB" id="A0A2D0N5C7"/>
<keyword evidence="1" id="KW-1133">Transmembrane helix</keyword>
<feature type="transmembrane region" description="Helical" evidence="1">
    <location>
        <begin position="435"/>
        <end position="453"/>
    </location>
</feature>
<evidence type="ECO:0000313" key="2">
    <source>
        <dbReference type="EMBL" id="PHN03742.1"/>
    </source>
</evidence>
<reference evidence="2 3" key="1">
    <citation type="submission" date="2017-10" db="EMBL/GenBank/DDBJ databases">
        <title>The draft genome sequence of Lewinella nigricans NBRC 102662.</title>
        <authorList>
            <person name="Wang K."/>
        </authorList>
    </citation>
    <scope>NUCLEOTIDE SEQUENCE [LARGE SCALE GENOMIC DNA]</scope>
    <source>
        <strain evidence="2 3">NBRC 102662</strain>
    </source>
</reference>
<feature type="transmembrane region" description="Helical" evidence="1">
    <location>
        <begin position="27"/>
        <end position="45"/>
    </location>
</feature>